<sequence length="99" mass="10043">MSRSAVRRRSGTAPGEAPIETRRDVPAPAVGGGVPGLGVAAQEPELQAGVRDHGAEPFVGGDRDVVAVGGQSPAQSGVRGDVAGRPGCKDQNPHVFYSM</sequence>
<feature type="compositionally biased region" description="Basic residues" evidence="1">
    <location>
        <begin position="1"/>
        <end position="10"/>
    </location>
</feature>
<proteinExistence type="predicted"/>
<organism evidence="2 3">
    <name type="scientific">Pseudonocardia saturnea</name>
    <dbReference type="NCBI Taxonomy" id="33909"/>
    <lineage>
        <taxon>Bacteria</taxon>
        <taxon>Bacillati</taxon>
        <taxon>Actinomycetota</taxon>
        <taxon>Actinomycetes</taxon>
        <taxon>Pseudonocardiales</taxon>
        <taxon>Pseudonocardiaceae</taxon>
        <taxon>Pseudonocardia</taxon>
    </lineage>
</organism>
<dbReference type="Proteomes" id="UP000320693">
    <property type="component" value="Unassembled WGS sequence"/>
</dbReference>
<keyword evidence="3" id="KW-1185">Reference proteome</keyword>
<name>A0ABQ0RS95_9PSEU</name>
<feature type="region of interest" description="Disordered" evidence="1">
    <location>
        <begin position="1"/>
        <end position="38"/>
    </location>
</feature>
<accession>A0ABQ0RS95</accession>
<evidence type="ECO:0000313" key="3">
    <source>
        <dbReference type="Proteomes" id="UP000320693"/>
    </source>
</evidence>
<feature type="region of interest" description="Disordered" evidence="1">
    <location>
        <begin position="70"/>
        <end position="99"/>
    </location>
</feature>
<protein>
    <submittedName>
        <fullName evidence="2">Uncharacterized protein</fullName>
    </submittedName>
</protein>
<evidence type="ECO:0000256" key="1">
    <source>
        <dbReference type="SAM" id="MobiDB-lite"/>
    </source>
</evidence>
<reference evidence="2 3" key="1">
    <citation type="submission" date="2019-06" db="EMBL/GenBank/DDBJ databases">
        <title>Whole genome shotgun sequence of Pseudonocardia saturnea NBRC 14499.</title>
        <authorList>
            <person name="Hosoyama A."/>
            <person name="Uohara A."/>
            <person name="Ohji S."/>
            <person name="Ichikawa N."/>
        </authorList>
    </citation>
    <scope>NUCLEOTIDE SEQUENCE [LARGE SCALE GENOMIC DNA]</scope>
    <source>
        <strain evidence="2 3">NBRC 14499</strain>
    </source>
</reference>
<comment type="caution">
    <text evidence="2">The sequence shown here is derived from an EMBL/GenBank/DDBJ whole genome shotgun (WGS) entry which is preliminary data.</text>
</comment>
<dbReference type="EMBL" id="BJNH01000006">
    <property type="protein sequence ID" value="GEC23545.1"/>
    <property type="molecule type" value="Genomic_DNA"/>
</dbReference>
<gene>
    <name evidence="2" type="ORF">PSA01_05740</name>
</gene>
<evidence type="ECO:0000313" key="2">
    <source>
        <dbReference type="EMBL" id="GEC23545.1"/>
    </source>
</evidence>